<evidence type="ECO:0000313" key="3">
    <source>
        <dbReference type="EMBL" id="GBF04492.1"/>
    </source>
</evidence>
<protein>
    <submittedName>
        <fullName evidence="3">Beta-lactamase-like protein</fullName>
    </submittedName>
</protein>
<reference evidence="4" key="1">
    <citation type="submission" date="2018-01" db="EMBL/GenBank/DDBJ databases">
        <title>Draft Genome Sequence of the Radioresistant Bacterium Deinococcus aerius TR0125, Isolated from the Higher Atmosphere above Japan.</title>
        <authorList>
            <person name="Satoh K."/>
            <person name="Arai H."/>
            <person name="Sanzen T."/>
            <person name="Kawaguchi Y."/>
            <person name="Hayashi H."/>
            <person name="Yokobori S."/>
            <person name="Yamagishi A."/>
            <person name="Oono Y."/>
            <person name="Narumi I."/>
        </authorList>
    </citation>
    <scope>NUCLEOTIDE SEQUENCE [LARGE SCALE GENOMIC DNA]</scope>
    <source>
        <strain evidence="4">TR0125</strain>
    </source>
</reference>
<dbReference type="CDD" id="cd07724">
    <property type="entry name" value="POD-like_MBL-fold"/>
    <property type="match status" value="1"/>
</dbReference>
<comment type="caution">
    <text evidence="3">The sequence shown here is derived from an EMBL/GenBank/DDBJ whole genome shotgun (WGS) entry which is preliminary data.</text>
</comment>
<dbReference type="SUPFAM" id="SSF56281">
    <property type="entry name" value="Metallo-hydrolase/oxidoreductase"/>
    <property type="match status" value="1"/>
</dbReference>
<proteinExistence type="predicted"/>
<dbReference type="Gene3D" id="3.40.250.10">
    <property type="entry name" value="Rhodanese-like domain"/>
    <property type="match status" value="2"/>
</dbReference>
<accession>A0A2I9CS86</accession>
<evidence type="ECO:0000259" key="2">
    <source>
        <dbReference type="PROSITE" id="PS50206"/>
    </source>
</evidence>
<dbReference type="FunFam" id="3.60.15.10:FF:000030">
    <property type="entry name" value="Metallo-beta-lactamase family protein"/>
    <property type="match status" value="1"/>
</dbReference>
<dbReference type="SMART" id="SM00849">
    <property type="entry name" value="Lactamase_B"/>
    <property type="match status" value="1"/>
</dbReference>
<dbReference type="RefSeq" id="WP_102125971.1">
    <property type="nucleotide sequence ID" value="NZ_BFAG01000002.1"/>
</dbReference>
<dbReference type="InterPro" id="IPR036866">
    <property type="entry name" value="RibonucZ/Hydroxyglut_hydro"/>
</dbReference>
<keyword evidence="4" id="KW-1185">Reference proteome</keyword>
<gene>
    <name evidence="3" type="ORF">DAERI_020089</name>
</gene>
<dbReference type="GO" id="GO:0050313">
    <property type="term" value="F:sulfur dioxygenase activity"/>
    <property type="evidence" value="ECO:0007669"/>
    <property type="project" value="InterPro"/>
</dbReference>
<dbReference type="GO" id="GO:0070813">
    <property type="term" value="P:hydrogen sulfide metabolic process"/>
    <property type="evidence" value="ECO:0007669"/>
    <property type="project" value="TreeGrafter"/>
</dbReference>
<sequence length="464" mass="51053">MYLQRFYDTDLAQASYLIGCQQTGECLVVDPVRDITPYLEEAQSQKLRVTHVTETHIHADYLSGSRELAKATGARLLLSDEGGEGWRYTYDDGHQTKLRDGDTFTVGNIRIQALHTPGHTPEHLSFLVTDMPRGDTPSMILTGDFVFVGDLGRPDLLDEAAGGQDTRFVGARQLFASLRDKFLTLPDFVQVWPGHGSGSACGKALGAVPTTTVGYERALSWWGKLVERGDEEAFTRELLSGQPDAPLYYGRMKTENRDGPALLGEVKPLAELKVDEVRRRLAAGARLIDTRKKEEHQAAAPAHSVNLPDGNTFETWAGWLLRPEREFILLAPAGRAETLRRRLWMVGIDHVVGYVIAAEGLDTAPARPIPVAELPQHADALILDVRQKTEHEEGAIPGSLQLHAGRLPWRLDDLPHDREIVVHCQGGARSAAAASLLRTEGFDVAELAGGYDAWAKAQQETRPA</sequence>
<dbReference type="GO" id="GO:0006749">
    <property type="term" value="P:glutathione metabolic process"/>
    <property type="evidence" value="ECO:0007669"/>
    <property type="project" value="InterPro"/>
</dbReference>
<dbReference type="InterPro" id="IPR051682">
    <property type="entry name" value="Mito_Persulfide_Diox"/>
</dbReference>
<evidence type="ECO:0000313" key="4">
    <source>
        <dbReference type="Proteomes" id="UP000236569"/>
    </source>
</evidence>
<dbReference type="CDD" id="cd00158">
    <property type="entry name" value="RHOD"/>
    <property type="match status" value="1"/>
</dbReference>
<dbReference type="AlphaFoldDB" id="A0A2I9CS86"/>
<dbReference type="Gene3D" id="3.60.15.10">
    <property type="entry name" value="Ribonuclease Z/Hydroxyacylglutathione hydrolase-like"/>
    <property type="match status" value="1"/>
</dbReference>
<evidence type="ECO:0000256" key="1">
    <source>
        <dbReference type="ARBA" id="ARBA00022723"/>
    </source>
</evidence>
<dbReference type="InterPro" id="IPR001763">
    <property type="entry name" value="Rhodanese-like_dom"/>
</dbReference>
<keyword evidence="1" id="KW-0479">Metal-binding</keyword>
<dbReference type="EMBL" id="BFAG01000002">
    <property type="protein sequence ID" value="GBF04492.1"/>
    <property type="molecule type" value="Genomic_DNA"/>
</dbReference>
<dbReference type="PANTHER" id="PTHR43084:SF1">
    <property type="entry name" value="PERSULFIDE DIOXYGENASE ETHE1, MITOCHONDRIAL"/>
    <property type="match status" value="1"/>
</dbReference>
<dbReference type="PANTHER" id="PTHR43084">
    <property type="entry name" value="PERSULFIDE DIOXYGENASE ETHE1"/>
    <property type="match status" value="1"/>
</dbReference>
<dbReference type="PROSITE" id="PS50206">
    <property type="entry name" value="RHODANESE_3"/>
    <property type="match status" value="1"/>
</dbReference>
<dbReference type="InterPro" id="IPR036873">
    <property type="entry name" value="Rhodanese-like_dom_sf"/>
</dbReference>
<dbReference type="Pfam" id="PF00581">
    <property type="entry name" value="Rhodanese"/>
    <property type="match status" value="1"/>
</dbReference>
<dbReference type="SUPFAM" id="SSF52821">
    <property type="entry name" value="Rhodanese/Cell cycle control phosphatase"/>
    <property type="match status" value="2"/>
</dbReference>
<organism evidence="3 4">
    <name type="scientific">Deinococcus aerius</name>
    <dbReference type="NCBI Taxonomy" id="200253"/>
    <lineage>
        <taxon>Bacteria</taxon>
        <taxon>Thermotogati</taxon>
        <taxon>Deinococcota</taxon>
        <taxon>Deinococci</taxon>
        <taxon>Deinococcales</taxon>
        <taxon>Deinococcaceae</taxon>
        <taxon>Deinococcus</taxon>
    </lineage>
</organism>
<dbReference type="GO" id="GO:0046872">
    <property type="term" value="F:metal ion binding"/>
    <property type="evidence" value="ECO:0007669"/>
    <property type="project" value="UniProtKB-KW"/>
</dbReference>
<dbReference type="InterPro" id="IPR001279">
    <property type="entry name" value="Metallo-B-lactamas"/>
</dbReference>
<dbReference type="Proteomes" id="UP000236569">
    <property type="component" value="Unassembled WGS sequence"/>
</dbReference>
<dbReference type="InterPro" id="IPR044528">
    <property type="entry name" value="POD-like_MBL-fold"/>
</dbReference>
<dbReference type="SMART" id="SM00450">
    <property type="entry name" value="RHOD"/>
    <property type="match status" value="1"/>
</dbReference>
<feature type="domain" description="Rhodanese" evidence="2">
    <location>
        <begin position="376"/>
        <end position="463"/>
    </location>
</feature>
<name>A0A2I9CS86_9DEIO</name>
<dbReference type="OrthoDB" id="9784009at2"/>
<dbReference type="Pfam" id="PF00753">
    <property type="entry name" value="Lactamase_B"/>
    <property type="match status" value="1"/>
</dbReference>